<dbReference type="Pfam" id="PF13749">
    <property type="entry name" value="HATPase_c_4"/>
    <property type="match status" value="1"/>
</dbReference>
<dbReference type="Pfam" id="PF04326">
    <property type="entry name" value="SLFN_AlbA_2"/>
    <property type="match status" value="1"/>
</dbReference>
<organism evidence="4 5">
    <name type="scientific">Thalassobacterium maritimum</name>
    <dbReference type="NCBI Taxonomy" id="3041265"/>
    <lineage>
        <taxon>Bacteria</taxon>
        <taxon>Pseudomonadati</taxon>
        <taxon>Verrucomicrobiota</taxon>
        <taxon>Opitutia</taxon>
        <taxon>Puniceicoccales</taxon>
        <taxon>Coraliomargaritaceae</taxon>
        <taxon>Thalassobacterium</taxon>
    </lineage>
</organism>
<dbReference type="PANTHER" id="PTHR30595:SF6">
    <property type="entry name" value="SCHLAFEN ALBA-2 DOMAIN-CONTAINING PROTEIN"/>
    <property type="match status" value="1"/>
</dbReference>
<dbReference type="Gene3D" id="3.30.565.60">
    <property type="match status" value="1"/>
</dbReference>
<evidence type="ECO:0000259" key="3">
    <source>
        <dbReference type="Pfam" id="PF21247"/>
    </source>
</evidence>
<evidence type="ECO:0000313" key="5">
    <source>
        <dbReference type="Proteomes" id="UP001225316"/>
    </source>
</evidence>
<dbReference type="InterPro" id="IPR038475">
    <property type="entry name" value="RecG_C_sf"/>
</dbReference>
<dbReference type="EMBL" id="JARXHW010000001">
    <property type="protein sequence ID" value="MDQ8205934.1"/>
    <property type="molecule type" value="Genomic_DNA"/>
</dbReference>
<proteinExistence type="predicted"/>
<feature type="region of interest" description="Disordered" evidence="1">
    <location>
        <begin position="359"/>
        <end position="388"/>
    </location>
</feature>
<dbReference type="PANTHER" id="PTHR30595">
    <property type="entry name" value="GLPR-RELATED TRANSCRIPTIONAL REPRESSOR"/>
    <property type="match status" value="1"/>
</dbReference>
<protein>
    <submittedName>
        <fullName evidence="4">ATP-binding protein</fullName>
    </submittedName>
</protein>
<evidence type="ECO:0000259" key="2">
    <source>
        <dbReference type="Pfam" id="PF04326"/>
    </source>
</evidence>
<keyword evidence="4" id="KW-0067">ATP-binding</keyword>
<feature type="compositionally biased region" description="Polar residues" evidence="1">
    <location>
        <begin position="359"/>
        <end position="372"/>
    </location>
</feature>
<gene>
    <name evidence="4" type="ORF">QEH52_00300</name>
</gene>
<evidence type="ECO:0000313" key="4">
    <source>
        <dbReference type="EMBL" id="MDQ8205934.1"/>
    </source>
</evidence>
<reference evidence="4 5" key="1">
    <citation type="submission" date="2023-04" db="EMBL/GenBank/DDBJ databases">
        <title>A novel bacteria isolated from coastal sediment.</title>
        <authorList>
            <person name="Liu X.-J."/>
            <person name="Du Z.-J."/>
        </authorList>
    </citation>
    <scope>NUCLEOTIDE SEQUENCE [LARGE SCALE GENOMIC DNA]</scope>
    <source>
        <strain evidence="4 5">SDUM461003</strain>
    </source>
</reference>
<accession>A0ABU1AP40</accession>
<dbReference type="Pfam" id="PF21247">
    <property type="entry name" value="Fic-like_C"/>
    <property type="match status" value="1"/>
</dbReference>
<keyword evidence="4" id="KW-0547">Nucleotide-binding</keyword>
<dbReference type="Gene3D" id="3.30.950.30">
    <property type="entry name" value="Schlafen, AAA domain"/>
    <property type="match status" value="1"/>
</dbReference>
<dbReference type="InterPro" id="IPR007421">
    <property type="entry name" value="Schlafen_AlbA_2_dom"/>
</dbReference>
<keyword evidence="5" id="KW-1185">Reference proteome</keyword>
<feature type="domain" description="Schlafen AlbA-2" evidence="2">
    <location>
        <begin position="3"/>
        <end position="120"/>
    </location>
</feature>
<comment type="caution">
    <text evidence="4">The sequence shown here is derived from an EMBL/GenBank/DDBJ whole genome shotgun (WGS) entry which is preliminary data.</text>
</comment>
<feature type="domain" description="Filamentation induced by cAMP protein Fic-like C-terminal" evidence="3">
    <location>
        <begin position="390"/>
        <end position="452"/>
    </location>
</feature>
<sequence>MPESQHLEYKRELSDSLEKEVIAFLNHRDGGQIHLGIDDAGQVLGLSDPDGDQLKIKDRLKQNIQPSCLGLFDVLLEESPAGTWIRLIVASGSEKPYYLRKQGMSPRGCFIRIGSAAEPMPERMIEQLFATRTRNSIGRIRAPRQDLSFAQLKIYYEAVDRPLGAKFATNLELITEDGDYNYAAYLLADHNNTSIKVARYAGTDRVDLIESEEFGNCCLVKATKQVLDRLTVANRTLTRITAKERIETRLFNPVALREAVINAIIHNNYSYDGVPKFELFDDRLEITSTGGIPQELTEEEFFEGYSMPRNKELMRIFRDLEMVEYLGSGIPRILQAYTKQAFRFTENFTRMCFPSAETPTVATSGKASGNDSTPQATPQAAPQAAPQATPQVRSLLTVLTKPLSISEILELLGKSDRRNVRIHYVQAAIKLGLVEPTLPDKPKSPLQKYQLTPAGIALQQQLN</sequence>
<name>A0ABU1AP40_9BACT</name>
<dbReference type="InterPro" id="IPR049514">
    <property type="entry name" value="Fic-like_C"/>
</dbReference>
<dbReference type="RefSeq" id="WP_308947896.1">
    <property type="nucleotide sequence ID" value="NZ_JARXHW010000001.1"/>
</dbReference>
<feature type="compositionally biased region" description="Low complexity" evidence="1">
    <location>
        <begin position="373"/>
        <end position="388"/>
    </location>
</feature>
<dbReference type="GO" id="GO:0005524">
    <property type="term" value="F:ATP binding"/>
    <property type="evidence" value="ECO:0007669"/>
    <property type="project" value="UniProtKB-KW"/>
</dbReference>
<dbReference type="Proteomes" id="UP001225316">
    <property type="component" value="Unassembled WGS sequence"/>
</dbReference>
<dbReference type="InterPro" id="IPR038461">
    <property type="entry name" value="Schlafen_AlbA_2_dom_sf"/>
</dbReference>
<evidence type="ECO:0000256" key="1">
    <source>
        <dbReference type="SAM" id="MobiDB-lite"/>
    </source>
</evidence>